<sequence length="422" mass="47422">MSMLSILHAISWRAPRPAPRREAIRQQTAQPGRRTTADGEPALKIGLLIDSLIGGGAERIVLNLAQTFQAMGHEVHVILVRDQVEHQVPASIKRHALSQDGKLCSNRVLNKLMLAWALKRTVARIESNGQAFDFFISNAEDADRISRIAGLENVYIRYRNSMLGYLNNKLGSKTGIKRLIRNLRWRMRFRTIYSGRDIITVADALQREMVDEIGVRPKSIVTIYNPFDFARIRQQGELGGRPLDEPYIVYVAKIEQRKRQDVLLRAYAASRSRHSHKLVLLGGTYTQSDRNWQTRIEGLIVELGLQERVILAGFHTNPYPWIKHAALFAMSSDNEGLPTVLIESLILGTPVVSTDCPTGPREILNGPLTSFLSPCGDDAALAHNIDRVIEGSYPAITSRQLLRFQATYSAGRYLEHCAPIHH</sequence>
<dbReference type="Proteomes" id="UP001410394">
    <property type="component" value="Unassembled WGS sequence"/>
</dbReference>
<accession>A0ABU9YVP0</accession>
<organism evidence="4 5">
    <name type="scientific">Uliginosibacterium sediminicola</name>
    <dbReference type="NCBI Taxonomy" id="2024550"/>
    <lineage>
        <taxon>Bacteria</taxon>
        <taxon>Pseudomonadati</taxon>
        <taxon>Pseudomonadota</taxon>
        <taxon>Betaproteobacteria</taxon>
        <taxon>Rhodocyclales</taxon>
        <taxon>Zoogloeaceae</taxon>
        <taxon>Uliginosibacterium</taxon>
    </lineage>
</organism>
<evidence type="ECO:0000313" key="4">
    <source>
        <dbReference type="EMBL" id="MEN3067799.1"/>
    </source>
</evidence>
<evidence type="ECO:0000259" key="2">
    <source>
        <dbReference type="Pfam" id="PF00534"/>
    </source>
</evidence>
<feature type="domain" description="Glycosyltransferase subfamily 4-like N-terminal" evidence="3">
    <location>
        <begin position="55"/>
        <end position="230"/>
    </location>
</feature>
<dbReference type="GO" id="GO:0016757">
    <property type="term" value="F:glycosyltransferase activity"/>
    <property type="evidence" value="ECO:0007669"/>
    <property type="project" value="UniProtKB-KW"/>
</dbReference>
<dbReference type="EMBL" id="JBDIVE010000002">
    <property type="protein sequence ID" value="MEN3067799.1"/>
    <property type="molecule type" value="Genomic_DNA"/>
</dbReference>
<dbReference type="Pfam" id="PF00534">
    <property type="entry name" value="Glycos_transf_1"/>
    <property type="match status" value="1"/>
</dbReference>
<dbReference type="PANTHER" id="PTHR12526:SF638">
    <property type="entry name" value="SPORE COAT PROTEIN SA"/>
    <property type="match status" value="1"/>
</dbReference>
<feature type="domain" description="Glycosyl transferase family 1" evidence="2">
    <location>
        <begin position="240"/>
        <end position="392"/>
    </location>
</feature>
<dbReference type="CDD" id="cd03811">
    <property type="entry name" value="GT4_GT28_WabH-like"/>
    <property type="match status" value="1"/>
</dbReference>
<dbReference type="EC" id="2.4.-.-" evidence="4"/>
<reference evidence="4 5" key="1">
    <citation type="journal article" date="2018" name="Int. J. Syst. Evol. Microbiol.">
        <title>Uliginosibacterium sediminicola sp. nov., isolated from freshwater sediment.</title>
        <authorList>
            <person name="Hwang W.M."/>
            <person name="Kim S.M."/>
            <person name="Kang K."/>
            <person name="Ahn T.Y."/>
        </authorList>
    </citation>
    <scope>NUCLEOTIDE SEQUENCE [LARGE SCALE GENOMIC DNA]</scope>
    <source>
        <strain evidence="4 5">M1-21</strain>
    </source>
</reference>
<evidence type="ECO:0000256" key="1">
    <source>
        <dbReference type="SAM" id="MobiDB-lite"/>
    </source>
</evidence>
<comment type="caution">
    <text evidence="4">The sequence shown here is derived from an EMBL/GenBank/DDBJ whole genome shotgun (WGS) entry which is preliminary data.</text>
</comment>
<dbReference type="Gene3D" id="3.40.50.2000">
    <property type="entry name" value="Glycogen Phosphorylase B"/>
    <property type="match status" value="2"/>
</dbReference>
<keyword evidence="4" id="KW-0808">Transferase</keyword>
<gene>
    <name evidence="4" type="ORF">ABDB84_04855</name>
</gene>
<name>A0ABU9YVP0_9RHOO</name>
<evidence type="ECO:0000259" key="3">
    <source>
        <dbReference type="Pfam" id="PF13439"/>
    </source>
</evidence>
<evidence type="ECO:0000313" key="5">
    <source>
        <dbReference type="Proteomes" id="UP001410394"/>
    </source>
</evidence>
<keyword evidence="5" id="KW-1185">Reference proteome</keyword>
<dbReference type="RefSeq" id="WP_345918564.1">
    <property type="nucleotide sequence ID" value="NZ_JBDIVE010000002.1"/>
</dbReference>
<dbReference type="SUPFAM" id="SSF53756">
    <property type="entry name" value="UDP-Glycosyltransferase/glycogen phosphorylase"/>
    <property type="match status" value="1"/>
</dbReference>
<dbReference type="InterPro" id="IPR028098">
    <property type="entry name" value="Glyco_trans_4-like_N"/>
</dbReference>
<proteinExistence type="predicted"/>
<dbReference type="Pfam" id="PF13439">
    <property type="entry name" value="Glyco_transf_4"/>
    <property type="match status" value="1"/>
</dbReference>
<feature type="region of interest" description="Disordered" evidence="1">
    <location>
        <begin position="17"/>
        <end position="38"/>
    </location>
</feature>
<keyword evidence="4" id="KW-0328">Glycosyltransferase</keyword>
<protein>
    <submittedName>
        <fullName evidence="4">Glycosyltransferase</fullName>
        <ecNumber evidence="4">2.4.-.-</ecNumber>
    </submittedName>
</protein>
<dbReference type="PANTHER" id="PTHR12526">
    <property type="entry name" value="GLYCOSYLTRANSFERASE"/>
    <property type="match status" value="1"/>
</dbReference>
<dbReference type="InterPro" id="IPR001296">
    <property type="entry name" value="Glyco_trans_1"/>
</dbReference>